<accession>A0A1Z4M3A8</accession>
<gene>
    <name evidence="2" type="ORF">NIES267_73950</name>
</gene>
<geneLocation type="plasmid" evidence="3">
    <name>Plasmid2 dna</name>
</geneLocation>
<organism evidence="2 3">
    <name type="scientific">Calothrix parasitica NIES-267</name>
    <dbReference type="NCBI Taxonomy" id="1973488"/>
    <lineage>
        <taxon>Bacteria</taxon>
        <taxon>Bacillati</taxon>
        <taxon>Cyanobacteriota</taxon>
        <taxon>Cyanophyceae</taxon>
        <taxon>Nostocales</taxon>
        <taxon>Calotrichaceae</taxon>
        <taxon>Calothrix</taxon>
    </lineage>
</organism>
<evidence type="ECO:0000313" key="2">
    <source>
        <dbReference type="EMBL" id="BAY87871.1"/>
    </source>
</evidence>
<feature type="compositionally biased region" description="Low complexity" evidence="1">
    <location>
        <begin position="133"/>
        <end position="146"/>
    </location>
</feature>
<evidence type="ECO:0000313" key="3">
    <source>
        <dbReference type="Proteomes" id="UP000218418"/>
    </source>
</evidence>
<dbReference type="AlphaFoldDB" id="A0A1Z4M3A8"/>
<dbReference type="EMBL" id="AP018229">
    <property type="protein sequence ID" value="BAY87871.1"/>
    <property type="molecule type" value="Genomic_DNA"/>
</dbReference>
<keyword evidence="2" id="KW-0614">Plasmid</keyword>
<keyword evidence="3" id="KW-1185">Reference proteome</keyword>
<feature type="compositionally biased region" description="Low complexity" evidence="1">
    <location>
        <begin position="104"/>
        <end position="113"/>
    </location>
</feature>
<feature type="region of interest" description="Disordered" evidence="1">
    <location>
        <begin position="133"/>
        <end position="158"/>
    </location>
</feature>
<sequence length="332" mass="37222">MPKVQKNLVNFLKKNIVLAITLTVLVTSFISVSAMEIIAPEEFKPSKGVQEILSLNNEKNGSQIAKSEEIESESSSVASSFSSSVMSSSVSQEESSEKTVNEPSSVSSSSKQQITSSRNLSSYSASISSSISSNSTQIKSSSSNTSVQYTTKKQGSPLCGINEEYPEIANKQRQTIADTRVPSEHGKIGVLFNTNIKEITSDTPFYLQENKAYIHCYTYRSINRIPGWISPYNKRKEECNTLDIRNLEKLLQISNGISTFDCIKVKKQGEPRFYVYSKEIDELYRISIANTNEPLSIKEVFYYCDVNEDIVERDWIRKSQENAHLCDKNLGM</sequence>
<name>A0A1Z4M3A8_9CYAN</name>
<evidence type="ECO:0000256" key="1">
    <source>
        <dbReference type="SAM" id="MobiDB-lite"/>
    </source>
</evidence>
<feature type="region of interest" description="Disordered" evidence="1">
    <location>
        <begin position="88"/>
        <end position="113"/>
    </location>
</feature>
<reference evidence="2 3" key="1">
    <citation type="submission" date="2017-06" db="EMBL/GenBank/DDBJ databases">
        <title>Genome sequencing of cyanobaciteial culture collection at National Institute for Environmental Studies (NIES).</title>
        <authorList>
            <person name="Hirose Y."/>
            <person name="Shimura Y."/>
            <person name="Fujisawa T."/>
            <person name="Nakamura Y."/>
            <person name="Kawachi M."/>
        </authorList>
    </citation>
    <scope>NUCLEOTIDE SEQUENCE [LARGE SCALE GENOMIC DNA]</scope>
    <source>
        <strain evidence="2 3">NIES-267</strain>
        <plasmid evidence="3">Plasmid2 dna</plasmid>
    </source>
</reference>
<proteinExistence type="predicted"/>
<protein>
    <submittedName>
        <fullName evidence="2">Uncharacterized protein</fullName>
    </submittedName>
</protein>
<dbReference type="Proteomes" id="UP000218418">
    <property type="component" value="Plasmid plasmid2"/>
</dbReference>